<gene>
    <name evidence="1" type="ORF">V1525DRAFT_413749</name>
</gene>
<sequence>ARSKRSKASRENSRKKYRIDAQADMEKPELSKPLGDFDFAEDEIQAEYDGTDSQTRRPNTKLVYFAEADKSLKRTIYIGGSERTQRRWRAKFKSNVNMRSLFGYNFSSSKQDTDSADGAAGMLSVISSD</sequence>
<name>A0ACC3SSJ4_LIPKO</name>
<organism evidence="1 2">
    <name type="scientific">Lipomyces kononenkoae</name>
    <name type="common">Yeast</name>
    <dbReference type="NCBI Taxonomy" id="34357"/>
    <lineage>
        <taxon>Eukaryota</taxon>
        <taxon>Fungi</taxon>
        <taxon>Dikarya</taxon>
        <taxon>Ascomycota</taxon>
        <taxon>Saccharomycotina</taxon>
        <taxon>Lipomycetes</taxon>
        <taxon>Lipomycetales</taxon>
        <taxon>Lipomycetaceae</taxon>
        <taxon>Lipomyces</taxon>
    </lineage>
</organism>
<comment type="caution">
    <text evidence="1">The sequence shown here is derived from an EMBL/GenBank/DDBJ whole genome shotgun (WGS) entry which is preliminary data.</text>
</comment>
<protein>
    <submittedName>
        <fullName evidence="1">Uncharacterized protein</fullName>
    </submittedName>
</protein>
<evidence type="ECO:0000313" key="1">
    <source>
        <dbReference type="EMBL" id="KAK9234230.1"/>
    </source>
</evidence>
<accession>A0ACC3SSJ4</accession>
<evidence type="ECO:0000313" key="2">
    <source>
        <dbReference type="Proteomes" id="UP001433508"/>
    </source>
</evidence>
<feature type="non-terminal residue" evidence="1">
    <location>
        <position position="1"/>
    </location>
</feature>
<proteinExistence type="predicted"/>
<keyword evidence="2" id="KW-1185">Reference proteome</keyword>
<dbReference type="Proteomes" id="UP001433508">
    <property type="component" value="Unassembled WGS sequence"/>
</dbReference>
<reference evidence="2" key="1">
    <citation type="journal article" date="2024" name="Front. Bioeng. Biotechnol.">
        <title>Genome-scale model development and genomic sequencing of the oleaginous clade Lipomyces.</title>
        <authorList>
            <person name="Czajka J.J."/>
            <person name="Han Y."/>
            <person name="Kim J."/>
            <person name="Mondo S.J."/>
            <person name="Hofstad B.A."/>
            <person name="Robles A."/>
            <person name="Haridas S."/>
            <person name="Riley R."/>
            <person name="LaButti K."/>
            <person name="Pangilinan J."/>
            <person name="Andreopoulos W."/>
            <person name="Lipzen A."/>
            <person name="Yan J."/>
            <person name="Wang M."/>
            <person name="Ng V."/>
            <person name="Grigoriev I.V."/>
            <person name="Spatafora J.W."/>
            <person name="Magnuson J.K."/>
            <person name="Baker S.E."/>
            <person name="Pomraning K.R."/>
        </authorList>
    </citation>
    <scope>NUCLEOTIDE SEQUENCE [LARGE SCALE GENOMIC DNA]</scope>
    <source>
        <strain evidence="2">CBS 7786</strain>
    </source>
</reference>
<dbReference type="EMBL" id="MU971498">
    <property type="protein sequence ID" value="KAK9234230.1"/>
    <property type="molecule type" value="Genomic_DNA"/>
</dbReference>